<evidence type="ECO:0000313" key="1">
    <source>
        <dbReference type="EMBL" id="WIM97091.1"/>
    </source>
</evidence>
<sequence length="103" mass="11823">MALPRKGSRLITVDDTVYRWSIRPRPTYSQGLVWWSLTFAVEIADSPRQVLSVRTSLPRLDNWLGLRSKPVTPRMVERTIRAALAAGWKPQTPGRTFVFDLQD</sequence>
<organism evidence="1 2">
    <name type="scientific">Actinoplanes oblitus</name>
    <dbReference type="NCBI Taxonomy" id="3040509"/>
    <lineage>
        <taxon>Bacteria</taxon>
        <taxon>Bacillati</taxon>
        <taxon>Actinomycetota</taxon>
        <taxon>Actinomycetes</taxon>
        <taxon>Micromonosporales</taxon>
        <taxon>Micromonosporaceae</taxon>
        <taxon>Actinoplanes</taxon>
    </lineage>
</organism>
<dbReference type="Proteomes" id="UP001240150">
    <property type="component" value="Chromosome"/>
</dbReference>
<evidence type="ECO:0000313" key="2">
    <source>
        <dbReference type="Proteomes" id="UP001240150"/>
    </source>
</evidence>
<gene>
    <name evidence="1" type="ORF">ACTOB_000585</name>
</gene>
<dbReference type="EMBL" id="CP126980">
    <property type="protein sequence ID" value="WIM97091.1"/>
    <property type="molecule type" value="Genomic_DNA"/>
</dbReference>
<proteinExistence type="predicted"/>
<keyword evidence="2" id="KW-1185">Reference proteome</keyword>
<accession>A0ABY8WGU4</accession>
<name>A0ABY8WGU4_9ACTN</name>
<protein>
    <recommendedName>
        <fullName evidence="3">Integrase</fullName>
    </recommendedName>
</protein>
<evidence type="ECO:0008006" key="3">
    <source>
        <dbReference type="Google" id="ProtNLM"/>
    </source>
</evidence>
<reference evidence="1 2" key="1">
    <citation type="submission" date="2023-06" db="EMBL/GenBank/DDBJ databases">
        <authorList>
            <person name="Yushchuk O."/>
            <person name="Binda E."/>
            <person name="Ruckert-Reed C."/>
            <person name="Fedorenko V."/>
            <person name="Kalinowski J."/>
            <person name="Marinelli F."/>
        </authorList>
    </citation>
    <scope>NUCLEOTIDE SEQUENCE [LARGE SCALE GENOMIC DNA]</scope>
    <source>
        <strain evidence="1 2">NRRL 3884</strain>
    </source>
</reference>
<dbReference type="RefSeq" id="WP_284918444.1">
    <property type="nucleotide sequence ID" value="NZ_CP126980.1"/>
</dbReference>